<sequence length="181" mass="21013">MVLNERHMQLLKHIKSYSGIKRYHGLLPKLEAALYEFELIDELLEYGLIEEGSICTSCGNNLEGYRISRKAEKEFEKKGIDIKDSDWESFCCIDVEIDEYLDKEHIRALMDIFYLSRVAAFRGIAPKRILHESYTDDILSVLLDVGFIYKISLKGPTIHYRHGFVLSDKASRMLQQVGYVK</sequence>
<evidence type="ECO:0000313" key="1">
    <source>
        <dbReference type="EMBL" id="CCO24522.1"/>
    </source>
</evidence>
<dbReference type="OrthoDB" id="5470667at2"/>
<dbReference type="EMBL" id="FO203522">
    <property type="protein sequence ID" value="CCO24522.1"/>
    <property type="molecule type" value="Genomic_DNA"/>
</dbReference>
<protein>
    <submittedName>
        <fullName evidence="1">Uncharacterized protein</fullName>
    </submittedName>
</protein>
<keyword evidence="2" id="KW-1185">Reference proteome</keyword>
<evidence type="ECO:0000313" key="2">
    <source>
        <dbReference type="Proteomes" id="UP000010808"/>
    </source>
</evidence>
<dbReference type="Proteomes" id="UP000010808">
    <property type="component" value="Chromosome"/>
</dbReference>
<organism evidence="1 2">
    <name type="scientific">Maridesulfovibrio hydrothermalis AM13 = DSM 14728</name>
    <dbReference type="NCBI Taxonomy" id="1121451"/>
    <lineage>
        <taxon>Bacteria</taxon>
        <taxon>Pseudomonadati</taxon>
        <taxon>Thermodesulfobacteriota</taxon>
        <taxon>Desulfovibrionia</taxon>
        <taxon>Desulfovibrionales</taxon>
        <taxon>Desulfovibrionaceae</taxon>
        <taxon>Maridesulfovibrio</taxon>
    </lineage>
</organism>
<gene>
    <name evidence="1" type="ORF">DESAM_22255</name>
</gene>
<dbReference type="STRING" id="1121451.DESAM_22255"/>
<dbReference type="AlphaFoldDB" id="L0RE89"/>
<dbReference type="RefSeq" id="WP_015337122.1">
    <property type="nucleotide sequence ID" value="NC_020055.1"/>
</dbReference>
<dbReference type="PATRIC" id="fig|1121451.3.peg.2475"/>
<proteinExistence type="predicted"/>
<dbReference type="KEGG" id="dhy:DESAM_22255"/>
<reference evidence="1 2" key="1">
    <citation type="submission" date="2012-10" db="EMBL/GenBank/DDBJ databases">
        <authorList>
            <person name="Genoscope - CEA"/>
        </authorList>
    </citation>
    <scope>NUCLEOTIDE SEQUENCE [LARGE SCALE GENOMIC DNA]</scope>
    <source>
        <strain evidence="2">AM13 / DSM 14728</strain>
    </source>
</reference>
<dbReference type="HOGENOM" id="CLU_1545187_0_0_7"/>
<accession>L0RE89</accession>
<name>L0RE89_9BACT</name>
<dbReference type="eggNOG" id="ENOG50315PK">
    <property type="taxonomic scope" value="Bacteria"/>
</dbReference>